<evidence type="ECO:0000313" key="5">
    <source>
        <dbReference type="EMBL" id="KAI9632630.1"/>
    </source>
</evidence>
<evidence type="ECO:0000256" key="3">
    <source>
        <dbReference type="ARBA" id="ARBA00022691"/>
    </source>
</evidence>
<dbReference type="GO" id="GO:0032259">
    <property type="term" value="P:methylation"/>
    <property type="evidence" value="ECO:0007669"/>
    <property type="project" value="UniProtKB-KW"/>
</dbReference>
<dbReference type="InterPro" id="IPR025714">
    <property type="entry name" value="Methyltranfer_dom"/>
</dbReference>
<dbReference type="InterPro" id="IPR004556">
    <property type="entry name" value="HemK-like"/>
</dbReference>
<dbReference type="CDD" id="cd02440">
    <property type="entry name" value="AdoMet_MTases"/>
    <property type="match status" value="1"/>
</dbReference>
<dbReference type="AlphaFoldDB" id="A0AA38H2D7"/>
<name>A0AA38H2D7_9TREE</name>
<evidence type="ECO:0000313" key="6">
    <source>
        <dbReference type="Proteomes" id="UP001164286"/>
    </source>
</evidence>
<evidence type="ECO:0000256" key="1">
    <source>
        <dbReference type="ARBA" id="ARBA00022603"/>
    </source>
</evidence>
<accession>A0AA38H2D7</accession>
<dbReference type="GeneID" id="77730543"/>
<dbReference type="RefSeq" id="XP_052942407.1">
    <property type="nucleotide sequence ID" value="XM_053091338.1"/>
</dbReference>
<dbReference type="GO" id="GO:0005739">
    <property type="term" value="C:mitochondrion"/>
    <property type="evidence" value="ECO:0007669"/>
    <property type="project" value="TreeGrafter"/>
</dbReference>
<keyword evidence="1 5" id="KW-0489">Methyltransferase</keyword>
<evidence type="ECO:0000256" key="2">
    <source>
        <dbReference type="ARBA" id="ARBA00022679"/>
    </source>
</evidence>
<keyword evidence="6" id="KW-1185">Reference proteome</keyword>
<dbReference type="GO" id="GO:0008276">
    <property type="term" value="F:protein methyltransferase activity"/>
    <property type="evidence" value="ECO:0007669"/>
    <property type="project" value="InterPro"/>
</dbReference>
<keyword evidence="2" id="KW-0808">Transferase</keyword>
<dbReference type="InterPro" id="IPR050320">
    <property type="entry name" value="N5-glutamine_MTase"/>
</dbReference>
<dbReference type="EMBL" id="JAKWFO010000014">
    <property type="protein sequence ID" value="KAI9632630.1"/>
    <property type="molecule type" value="Genomic_DNA"/>
</dbReference>
<keyword evidence="3" id="KW-0949">S-adenosyl-L-methionine</keyword>
<dbReference type="Pfam" id="PF13847">
    <property type="entry name" value="Methyltransf_31"/>
    <property type="match status" value="1"/>
</dbReference>
<evidence type="ECO:0000259" key="4">
    <source>
        <dbReference type="Pfam" id="PF13847"/>
    </source>
</evidence>
<proteinExistence type="predicted"/>
<dbReference type="Proteomes" id="UP001164286">
    <property type="component" value="Unassembled WGS sequence"/>
</dbReference>
<feature type="domain" description="Methyltransferase" evidence="4">
    <location>
        <begin position="155"/>
        <end position="219"/>
    </location>
</feature>
<dbReference type="PANTHER" id="PTHR18895:SF74">
    <property type="entry name" value="MTRF1L RELEASE FACTOR GLUTAMINE METHYLTRANSFERASE"/>
    <property type="match status" value="1"/>
</dbReference>
<dbReference type="SUPFAM" id="SSF53335">
    <property type="entry name" value="S-adenosyl-L-methionine-dependent methyltransferases"/>
    <property type="match status" value="1"/>
</dbReference>
<gene>
    <name evidence="5" type="ORF">MKK02DRAFT_40934</name>
</gene>
<dbReference type="Gene3D" id="1.10.8.10">
    <property type="entry name" value="DNA helicase RuvA subunit, C-terminal domain"/>
    <property type="match status" value="1"/>
</dbReference>
<dbReference type="PANTHER" id="PTHR18895">
    <property type="entry name" value="HEMK METHYLTRANSFERASE"/>
    <property type="match status" value="1"/>
</dbReference>
<organism evidence="5 6">
    <name type="scientific">Dioszegia hungarica</name>
    <dbReference type="NCBI Taxonomy" id="4972"/>
    <lineage>
        <taxon>Eukaryota</taxon>
        <taxon>Fungi</taxon>
        <taxon>Dikarya</taxon>
        <taxon>Basidiomycota</taxon>
        <taxon>Agaricomycotina</taxon>
        <taxon>Tremellomycetes</taxon>
        <taxon>Tremellales</taxon>
        <taxon>Bulleribasidiaceae</taxon>
        <taxon>Dioszegia</taxon>
    </lineage>
</organism>
<dbReference type="NCBIfam" id="TIGR00536">
    <property type="entry name" value="hemK_fam"/>
    <property type="match status" value="1"/>
</dbReference>
<protein>
    <submittedName>
        <fullName evidence="5">S-adenosylmethionine-dependent methyltransferase</fullName>
    </submittedName>
</protein>
<sequence>MFIAALRSAGPRSIAPRRSLNPLPIIRGTRSFSDDPLLKTLLRNRELSREEAVNELRWIREEAREDIQRQAAAIFGVSMPKKEDMEAMRGLESGVVLGLVERRAQGEPLQYILGNVDFGPLQLICRPPTLIPRPETAHIFTRLSDELRSASSASSEHLSIVDLCSGSGCIPLLLSHTLQDRLAHAFGFELSSKALQLARDNAASLGIRNTSFSQLDILSPTAVSDILAATKGKVSVLTANPPYISQAEYEQLPDSVRRYEDPRALLGDTQDGDGEGLAFYGRIADMLPDLLLDDKDMAGKGWASAPRVVMEIGESQGEDVSQILYQAGDGSMFTRTEIWQDQYGKDRAVVGWSG</sequence>
<dbReference type="InterPro" id="IPR029063">
    <property type="entry name" value="SAM-dependent_MTases_sf"/>
</dbReference>
<dbReference type="Gene3D" id="3.40.50.150">
    <property type="entry name" value="Vaccinia Virus protein VP39"/>
    <property type="match status" value="1"/>
</dbReference>
<comment type="caution">
    <text evidence="5">The sequence shown here is derived from an EMBL/GenBank/DDBJ whole genome shotgun (WGS) entry which is preliminary data.</text>
</comment>
<reference evidence="5" key="1">
    <citation type="journal article" date="2022" name="G3 (Bethesda)">
        <title>High quality genome of the basidiomycete yeast Dioszegia hungarica PDD-24b-2 isolated from cloud water.</title>
        <authorList>
            <person name="Jarrige D."/>
            <person name="Haridas S."/>
            <person name="Bleykasten-Grosshans C."/>
            <person name="Joly M."/>
            <person name="Nadalig T."/>
            <person name="Sancelme M."/>
            <person name="Vuilleumier S."/>
            <person name="Grigoriev I.V."/>
            <person name="Amato P."/>
            <person name="Bringel F."/>
        </authorList>
    </citation>
    <scope>NUCLEOTIDE SEQUENCE</scope>
    <source>
        <strain evidence="5">PDD-24b-2</strain>
    </source>
</reference>